<evidence type="ECO:0000313" key="3">
    <source>
        <dbReference type="Ensembl" id="ENSLLEP00000010716.1"/>
    </source>
</evidence>
<sequence>MSKPHFQIYSLNVRGLNTPYKRHALFRDLHKSQPAIVCLQETHFCKRRPPFLKSRMYTDAYHSTAQTKSKGVSILFHKDWTFVCSAQYVDPLGRLVILVGTLNELPITIANLYLPNDNPVSYLRKAYGRVRKMSSGTMFLCGDFNCTPDPDVDTQSGQPRSHARSSPSSSKQLREFMHSFELYDSWRICHPDTRDYTFFSHVHSSYSRIDLCLIHSSALSRLMEASIGVITWSDHAPLTLTFEAAFPPRGMGNWRLNDSLIVNGDDVTKTIQLLREYFTANMTEGVAMSSVWLAHKAVLRGHFIQKGAQRKRSFNAQTNALIQRITVLETQNKSSPVPSISAQLILQRRELEHLLLQVTARSIRRLNYAHYTQGNKPGKLLASKLKAKRMQTNIPYLMGANNVKIYNPALITDEFARYYASLYNLGIDHTVPSPTPGDIDTFLQMVNLPYISSSQSAGLLAAFTEEEVHKAIKALPKNKAPGPDGFTNLYYQKFASSLVPTLTLVFNDIKNTGIIPPEMLQATVVTLPKPGKPPSHCANFRPISLLNVDAKLYAKLLANRLAPLLPSLIANEQTGFVPGRQTCDNTRRFYDIIDLAHRTNTSGLLLALDAEKAFDRLHWGYMRTVLLRFGFPEHFVNSIMALYSAPSAKVLASGFLSSPFHITNGTRQGCPLSPLIFILALEPLALQIKTSPAIKGLSTPNGEHKLALFADDILLFLTSPETSLPPLFDILDKFGALSYYKNNMSKTQALSINLAASSLSSMRSKYPFDWRSTSLKYL</sequence>
<proteinExistence type="predicted"/>
<keyword evidence="4" id="KW-1185">Reference proteome</keyword>
<organism evidence="3 4">
    <name type="scientific">Leptobrachium leishanense</name>
    <name type="common">Leishan spiny toad</name>
    <dbReference type="NCBI Taxonomy" id="445787"/>
    <lineage>
        <taxon>Eukaryota</taxon>
        <taxon>Metazoa</taxon>
        <taxon>Chordata</taxon>
        <taxon>Craniata</taxon>
        <taxon>Vertebrata</taxon>
        <taxon>Euteleostomi</taxon>
        <taxon>Amphibia</taxon>
        <taxon>Batrachia</taxon>
        <taxon>Anura</taxon>
        <taxon>Pelobatoidea</taxon>
        <taxon>Megophryidae</taxon>
        <taxon>Leptobrachium</taxon>
    </lineage>
</organism>
<evidence type="ECO:0000259" key="2">
    <source>
        <dbReference type="PROSITE" id="PS50878"/>
    </source>
</evidence>
<dbReference type="PANTHER" id="PTHR19446">
    <property type="entry name" value="REVERSE TRANSCRIPTASES"/>
    <property type="match status" value="1"/>
</dbReference>
<dbReference type="SUPFAM" id="SSF56219">
    <property type="entry name" value="DNase I-like"/>
    <property type="match status" value="1"/>
</dbReference>
<name>A0A8C5M9G0_9ANUR</name>
<dbReference type="Pfam" id="PF00078">
    <property type="entry name" value="RVT_1"/>
    <property type="match status" value="1"/>
</dbReference>
<dbReference type="Pfam" id="PF03372">
    <property type="entry name" value="Exo_endo_phos"/>
    <property type="match status" value="1"/>
</dbReference>
<accession>A0A8C5M9G0</accession>
<dbReference type="Gene3D" id="3.60.10.10">
    <property type="entry name" value="Endonuclease/exonuclease/phosphatase"/>
    <property type="match status" value="1"/>
</dbReference>
<evidence type="ECO:0000313" key="4">
    <source>
        <dbReference type="Proteomes" id="UP000694569"/>
    </source>
</evidence>
<feature type="domain" description="Reverse transcriptase" evidence="2">
    <location>
        <begin position="508"/>
        <end position="775"/>
    </location>
</feature>
<dbReference type="GO" id="GO:0003824">
    <property type="term" value="F:catalytic activity"/>
    <property type="evidence" value="ECO:0007669"/>
    <property type="project" value="InterPro"/>
</dbReference>
<dbReference type="OrthoDB" id="410104at2759"/>
<dbReference type="AlphaFoldDB" id="A0A8C5M9G0"/>
<dbReference type="InterPro" id="IPR005135">
    <property type="entry name" value="Endo/exonuclease/phosphatase"/>
</dbReference>
<dbReference type="GeneTree" id="ENSGT00940000163630"/>
<dbReference type="InterPro" id="IPR000477">
    <property type="entry name" value="RT_dom"/>
</dbReference>
<dbReference type="CDD" id="cd01650">
    <property type="entry name" value="RT_nLTR_like"/>
    <property type="match status" value="1"/>
</dbReference>
<dbReference type="PROSITE" id="PS50878">
    <property type="entry name" value="RT_POL"/>
    <property type="match status" value="1"/>
</dbReference>
<reference evidence="3" key="1">
    <citation type="submission" date="2025-08" db="UniProtKB">
        <authorList>
            <consortium name="Ensembl"/>
        </authorList>
    </citation>
    <scope>IDENTIFICATION</scope>
</reference>
<dbReference type="Ensembl" id="ENSLLET00000011132.1">
    <property type="protein sequence ID" value="ENSLLEP00000010716.1"/>
    <property type="gene ID" value="ENSLLEG00000006835.1"/>
</dbReference>
<dbReference type="InterPro" id="IPR043502">
    <property type="entry name" value="DNA/RNA_pol_sf"/>
</dbReference>
<evidence type="ECO:0000256" key="1">
    <source>
        <dbReference type="SAM" id="MobiDB-lite"/>
    </source>
</evidence>
<feature type="region of interest" description="Disordered" evidence="1">
    <location>
        <begin position="151"/>
        <end position="170"/>
    </location>
</feature>
<dbReference type="Proteomes" id="UP000694569">
    <property type="component" value="Unplaced"/>
</dbReference>
<dbReference type="InterPro" id="IPR036691">
    <property type="entry name" value="Endo/exonu/phosph_ase_sf"/>
</dbReference>
<reference evidence="3" key="2">
    <citation type="submission" date="2025-09" db="UniProtKB">
        <authorList>
            <consortium name="Ensembl"/>
        </authorList>
    </citation>
    <scope>IDENTIFICATION</scope>
</reference>
<dbReference type="SUPFAM" id="SSF56672">
    <property type="entry name" value="DNA/RNA polymerases"/>
    <property type="match status" value="1"/>
</dbReference>
<dbReference type="CDD" id="cd09076">
    <property type="entry name" value="L1-EN"/>
    <property type="match status" value="1"/>
</dbReference>
<protein>
    <recommendedName>
        <fullName evidence="2">Reverse transcriptase domain-containing protein</fullName>
    </recommendedName>
</protein>